<name>A0ACC1N0Y6_9HYPO</name>
<reference evidence="1" key="1">
    <citation type="submission" date="2022-08" db="EMBL/GenBank/DDBJ databases">
        <title>Genome Sequence of Lecanicillium fungicola.</title>
        <authorList>
            <person name="Buettner E."/>
        </authorList>
    </citation>
    <scope>NUCLEOTIDE SEQUENCE</scope>
    <source>
        <strain evidence="1">Babe33</strain>
    </source>
</reference>
<evidence type="ECO:0000313" key="2">
    <source>
        <dbReference type="Proteomes" id="UP001143910"/>
    </source>
</evidence>
<dbReference type="EMBL" id="JANJQO010001092">
    <property type="protein sequence ID" value="KAJ2972734.1"/>
    <property type="molecule type" value="Genomic_DNA"/>
</dbReference>
<comment type="caution">
    <text evidence="1">The sequence shown here is derived from an EMBL/GenBank/DDBJ whole genome shotgun (WGS) entry which is preliminary data.</text>
</comment>
<evidence type="ECO:0000313" key="1">
    <source>
        <dbReference type="EMBL" id="KAJ2972734.1"/>
    </source>
</evidence>
<protein>
    <submittedName>
        <fullName evidence="1">Uncharacterized protein</fullName>
    </submittedName>
</protein>
<dbReference type="Proteomes" id="UP001143910">
    <property type="component" value="Unassembled WGS sequence"/>
</dbReference>
<sequence length="416" mass="48260">MESLNEPDPGGASEHDPSNQTGILVETMPSANPHKRKSLAELPAATLQMIVEYCDITCLRNVRLTCKALMVWVNPILRRNLIVDISPTKSAYSRLSYLVDYHHAFNINRTVNLITFVTYNYTESERASLEVQECIIEKMLDFIPCLERLVHIGIYGAYLSTLQLQTLRLQSPRKPWTVRSIEVRGPAYKVLRNCYSFRPCVAFSTDRDVYSKAVGMAYEETCGELQRLTFTAAYHSIPFPVAGAEDREAYRQNPQLREHWPYPPVLNSELPAHLAARFVRLEWLIIRSVPLPRFYKLAKPNATRSCEIRSKFIDSLRRLTHLKRLSIQVHNYIGFREAHGRNARDYEELLDEETCQWYKELALDIMEKCPTIDDVVVRATWPDYFQVQRLADTAFDVQQKWFETVDRYKFPLGLVC</sequence>
<keyword evidence="2" id="KW-1185">Reference proteome</keyword>
<accession>A0ACC1N0Y6</accession>
<gene>
    <name evidence="1" type="ORF">NQ176_g6985</name>
</gene>
<proteinExistence type="predicted"/>
<organism evidence="1 2">
    <name type="scientific">Zarea fungicola</name>
    <dbReference type="NCBI Taxonomy" id="93591"/>
    <lineage>
        <taxon>Eukaryota</taxon>
        <taxon>Fungi</taxon>
        <taxon>Dikarya</taxon>
        <taxon>Ascomycota</taxon>
        <taxon>Pezizomycotina</taxon>
        <taxon>Sordariomycetes</taxon>
        <taxon>Hypocreomycetidae</taxon>
        <taxon>Hypocreales</taxon>
        <taxon>Cordycipitaceae</taxon>
        <taxon>Zarea</taxon>
    </lineage>
</organism>